<dbReference type="GO" id="GO:0004803">
    <property type="term" value="F:transposase activity"/>
    <property type="evidence" value="ECO:0007669"/>
    <property type="project" value="InterPro"/>
</dbReference>
<sequence length="490" mass="55481">MLHIRSVTTASGATAIQVVEYVKRKVKVRLHVGSAHSPEEKKTLIESAQKWMAGETRQPVLFPRDMRHSPFDAYDYVGTMHPFARECLHGLLVRFGFAALGNTLLHDLVIMRVIEPASKLRSIALIEQYFGITHRRVLFYQSLKKYLSQKDAAERCAVAVAKDAFAFDFSVVFYDVTTLYFETFKSDTLRKPGFSKDNKSQQPQIMLAIVVTKEGFPVSYDIFPGNTFEGHTMIPVIQALQKKHGIGTLTVVADAAMISAANIEELKKHNLRYIVGARMGTLDLASISEELGKRDGATVRTVTKLGTMVCHFSAKRYAHDKQEMEKQLARAKTLVQTPGKVKRAKFLKAEGASYALNEELLLKTKLRLGIKGYYTDLGSDWSDLMIVERYRDLWRIEQAFRVEKGDLATRPIFHFKEDPIRVHVLMCFMALAVSKYMEIKTGLSIRRITDALMKVTDVSFVHRVTRETETLRSPLLSEITDIVDKLGLSH</sequence>
<dbReference type="InterPro" id="IPR047654">
    <property type="entry name" value="IS1634_transpos"/>
</dbReference>
<organism evidence="2 3">
    <name type="scientific">Candidatus Kaiserbacteria bacterium GW2011_GWA2_52_12</name>
    <dbReference type="NCBI Taxonomy" id="1618671"/>
    <lineage>
        <taxon>Bacteria</taxon>
        <taxon>Candidatus Kaiseribacteriota</taxon>
    </lineage>
</organism>
<dbReference type="AlphaFoldDB" id="A0A0G1X2F5"/>
<evidence type="ECO:0000313" key="2">
    <source>
        <dbReference type="EMBL" id="KKW25070.1"/>
    </source>
</evidence>
<dbReference type="PANTHER" id="PTHR34614:SF2">
    <property type="entry name" value="TRANSPOSASE IS4-LIKE DOMAIN-CONTAINING PROTEIN"/>
    <property type="match status" value="1"/>
</dbReference>
<dbReference type="Pfam" id="PF01609">
    <property type="entry name" value="DDE_Tnp_1"/>
    <property type="match status" value="1"/>
</dbReference>
<comment type="caution">
    <text evidence="2">The sequence shown here is derived from an EMBL/GenBank/DDBJ whole genome shotgun (WGS) entry which is preliminary data.</text>
</comment>
<gene>
    <name evidence="2" type="ORF">UY67_C0001G0072</name>
</gene>
<name>A0A0G1X2F5_9BACT</name>
<evidence type="ECO:0000259" key="1">
    <source>
        <dbReference type="Pfam" id="PF01609"/>
    </source>
</evidence>
<accession>A0A0G1X2F5</accession>
<dbReference type="NCBIfam" id="NF033559">
    <property type="entry name" value="transpos_IS1634"/>
    <property type="match status" value="1"/>
</dbReference>
<proteinExistence type="predicted"/>
<dbReference type="EMBL" id="LCQW01000001">
    <property type="protein sequence ID" value="KKW25070.1"/>
    <property type="molecule type" value="Genomic_DNA"/>
</dbReference>
<dbReference type="STRING" id="1618671.UY67_C0001G0072"/>
<protein>
    <submittedName>
        <fullName evidence="2">Transposase IS4 family protein</fullName>
    </submittedName>
</protein>
<dbReference type="GO" id="GO:0006313">
    <property type="term" value="P:DNA transposition"/>
    <property type="evidence" value="ECO:0007669"/>
    <property type="project" value="InterPro"/>
</dbReference>
<dbReference type="GO" id="GO:0003677">
    <property type="term" value="F:DNA binding"/>
    <property type="evidence" value="ECO:0007669"/>
    <property type="project" value="InterPro"/>
</dbReference>
<feature type="domain" description="Transposase IS4-like" evidence="1">
    <location>
        <begin position="170"/>
        <end position="431"/>
    </location>
</feature>
<evidence type="ECO:0000313" key="3">
    <source>
        <dbReference type="Proteomes" id="UP000034273"/>
    </source>
</evidence>
<dbReference type="InterPro" id="IPR002559">
    <property type="entry name" value="Transposase_11"/>
</dbReference>
<dbReference type="PANTHER" id="PTHR34614">
    <property type="match status" value="1"/>
</dbReference>
<dbReference type="InterPro" id="IPR012337">
    <property type="entry name" value="RNaseH-like_sf"/>
</dbReference>
<dbReference type="Proteomes" id="UP000034273">
    <property type="component" value="Unassembled WGS sequence"/>
</dbReference>
<dbReference type="SUPFAM" id="SSF53098">
    <property type="entry name" value="Ribonuclease H-like"/>
    <property type="match status" value="1"/>
</dbReference>
<reference evidence="2 3" key="1">
    <citation type="journal article" date="2015" name="Nature">
        <title>rRNA introns, odd ribosomes, and small enigmatic genomes across a large radiation of phyla.</title>
        <authorList>
            <person name="Brown C.T."/>
            <person name="Hug L.A."/>
            <person name="Thomas B.C."/>
            <person name="Sharon I."/>
            <person name="Castelle C.J."/>
            <person name="Singh A."/>
            <person name="Wilkins M.J."/>
            <person name="Williams K.H."/>
            <person name="Banfield J.F."/>
        </authorList>
    </citation>
    <scope>NUCLEOTIDE SEQUENCE [LARGE SCALE GENOMIC DNA]</scope>
</reference>